<comment type="caution">
    <text evidence="1">The sequence shown here is derived from an EMBL/GenBank/DDBJ whole genome shotgun (WGS) entry which is preliminary data.</text>
</comment>
<dbReference type="Proteomes" id="UP000585474">
    <property type="component" value="Unassembled WGS sequence"/>
</dbReference>
<keyword evidence="2" id="KW-1185">Reference proteome</keyword>
<evidence type="ECO:0000313" key="1">
    <source>
        <dbReference type="EMBL" id="GFS29773.1"/>
    </source>
</evidence>
<dbReference type="EMBL" id="BJWL01000099">
    <property type="protein sequence ID" value="GFS29773.1"/>
    <property type="molecule type" value="Genomic_DNA"/>
</dbReference>
<dbReference type="InterPro" id="IPR029009">
    <property type="entry name" value="ASB_dom_sf"/>
</dbReference>
<dbReference type="OrthoDB" id="1906626at2759"/>
<organism evidence="1 2">
    <name type="scientific">Actinidia rufa</name>
    <dbReference type="NCBI Taxonomy" id="165716"/>
    <lineage>
        <taxon>Eukaryota</taxon>
        <taxon>Viridiplantae</taxon>
        <taxon>Streptophyta</taxon>
        <taxon>Embryophyta</taxon>
        <taxon>Tracheophyta</taxon>
        <taxon>Spermatophyta</taxon>
        <taxon>Magnoliopsida</taxon>
        <taxon>eudicotyledons</taxon>
        <taxon>Gunneridae</taxon>
        <taxon>Pentapetalae</taxon>
        <taxon>asterids</taxon>
        <taxon>Ericales</taxon>
        <taxon>Actinidiaceae</taxon>
        <taxon>Actinidia</taxon>
    </lineage>
</organism>
<dbReference type="InterPro" id="IPR045865">
    <property type="entry name" value="ACT-like_dom_sf"/>
</dbReference>
<gene>
    <name evidence="1" type="ORF">Acr_00g0008350</name>
</gene>
<accession>A0A7J0DAA2</accession>
<dbReference type="SUPFAM" id="SSF143548">
    <property type="entry name" value="Serine metabolism enzymes domain"/>
    <property type="match status" value="1"/>
</dbReference>
<dbReference type="SUPFAM" id="SSF55021">
    <property type="entry name" value="ACT-like"/>
    <property type="match status" value="1"/>
</dbReference>
<protein>
    <submittedName>
        <fullName evidence="1">D-3-phosphoglycerate dehydrogenase</fullName>
    </submittedName>
</protein>
<sequence length="181" mass="19644">MVPLVNACFDVQEGVSIEISEAVVGALKAELAPTAVNVPMVPAEVLTELKPFVELAEKFAPDDLDARLLRAMITKGLINPISNVFVKLVSADFTAKQRVEGKVRDGIPHLMRVGTFEVDVILGSILGDENVNVSSMSVERTGQQQQAVMAIGVDEPLCNDTLKRIREVSVPSVEEFVFLKL</sequence>
<dbReference type="Gene3D" id="3.30.70.260">
    <property type="match status" value="1"/>
</dbReference>
<reference evidence="2" key="1">
    <citation type="submission" date="2019-07" db="EMBL/GenBank/DDBJ databases">
        <title>De Novo Assembly of kiwifruit Actinidia rufa.</title>
        <authorList>
            <person name="Sugita-Konishi S."/>
            <person name="Sato K."/>
            <person name="Mori E."/>
            <person name="Abe Y."/>
            <person name="Kisaki G."/>
            <person name="Hamano K."/>
            <person name="Suezawa K."/>
            <person name="Otani M."/>
            <person name="Fukuda T."/>
            <person name="Manabe T."/>
            <person name="Gomi K."/>
            <person name="Tabuchi M."/>
            <person name="Akimitsu K."/>
            <person name="Kataoka I."/>
        </authorList>
    </citation>
    <scope>NUCLEOTIDE SEQUENCE [LARGE SCALE GENOMIC DNA]</scope>
    <source>
        <strain evidence="2">cv. Fuchu</strain>
    </source>
</reference>
<name>A0A7J0DAA2_9ERIC</name>
<dbReference type="AlphaFoldDB" id="A0A7J0DAA2"/>
<evidence type="ECO:0000313" key="2">
    <source>
        <dbReference type="Proteomes" id="UP000585474"/>
    </source>
</evidence>
<proteinExistence type="predicted"/>